<evidence type="ECO:0000313" key="2">
    <source>
        <dbReference type="EMBL" id="CAF3701917.1"/>
    </source>
</evidence>
<sequence length="280" mass="32377">MADFDSFIQMFCEKYLSMMSPTTIDIDSKKTMIQSGFLDDLVKNPEKFDGGKRNVRARLNDLENKMEANSCPDDLKLKYVSTFLDEVGQSMEETLKVNYLMLNMKNSLKYKIYKKQPKTTAQFIEIAKRFEDLQKLKENDQRRNSYLTETETITTLPVRLINSVAMIYRYEEYSVNASVGISNVTVIFKPSFSLKPLLMANSLINVHHHTITIPLFNSSPYPQYRSKGIILGTIRISTDDLDFSTIPAVNHIEQRPENLTIEENIDRPIKHIQEKSHIQC</sequence>
<accession>A0A814B185</accession>
<organism evidence="1 3">
    <name type="scientific">Didymodactylos carnosus</name>
    <dbReference type="NCBI Taxonomy" id="1234261"/>
    <lineage>
        <taxon>Eukaryota</taxon>
        <taxon>Metazoa</taxon>
        <taxon>Spiralia</taxon>
        <taxon>Gnathifera</taxon>
        <taxon>Rotifera</taxon>
        <taxon>Eurotatoria</taxon>
        <taxon>Bdelloidea</taxon>
        <taxon>Philodinida</taxon>
        <taxon>Philodinidae</taxon>
        <taxon>Didymodactylos</taxon>
    </lineage>
</organism>
<dbReference type="AlphaFoldDB" id="A0A814B185"/>
<comment type="caution">
    <text evidence="1">The sequence shown here is derived from an EMBL/GenBank/DDBJ whole genome shotgun (WGS) entry which is preliminary data.</text>
</comment>
<keyword evidence="3" id="KW-1185">Reference proteome</keyword>
<dbReference type="EMBL" id="CAJOBC010001845">
    <property type="protein sequence ID" value="CAF3701917.1"/>
    <property type="molecule type" value="Genomic_DNA"/>
</dbReference>
<dbReference type="Proteomes" id="UP000681722">
    <property type="component" value="Unassembled WGS sequence"/>
</dbReference>
<dbReference type="EMBL" id="CAJNOQ010001845">
    <property type="protein sequence ID" value="CAF0922865.1"/>
    <property type="molecule type" value="Genomic_DNA"/>
</dbReference>
<evidence type="ECO:0000313" key="3">
    <source>
        <dbReference type="Proteomes" id="UP000663829"/>
    </source>
</evidence>
<evidence type="ECO:0000313" key="1">
    <source>
        <dbReference type="EMBL" id="CAF0922865.1"/>
    </source>
</evidence>
<reference evidence="1" key="1">
    <citation type="submission" date="2021-02" db="EMBL/GenBank/DDBJ databases">
        <authorList>
            <person name="Nowell W R."/>
        </authorList>
    </citation>
    <scope>NUCLEOTIDE SEQUENCE</scope>
</reference>
<dbReference type="OrthoDB" id="425619at2759"/>
<dbReference type="Proteomes" id="UP000663829">
    <property type="component" value="Unassembled WGS sequence"/>
</dbReference>
<protein>
    <submittedName>
        <fullName evidence="1">Uncharacterized protein</fullName>
    </submittedName>
</protein>
<gene>
    <name evidence="1" type="ORF">GPM918_LOCUS9752</name>
    <name evidence="2" type="ORF">SRO942_LOCUS9753</name>
</gene>
<name>A0A814B185_9BILA</name>
<proteinExistence type="predicted"/>